<organism evidence="5 6">
    <name type="scientific">Hyphomonas johnsonii MHS-2</name>
    <dbReference type="NCBI Taxonomy" id="1280950"/>
    <lineage>
        <taxon>Bacteria</taxon>
        <taxon>Pseudomonadati</taxon>
        <taxon>Pseudomonadota</taxon>
        <taxon>Alphaproteobacteria</taxon>
        <taxon>Hyphomonadales</taxon>
        <taxon>Hyphomonadaceae</taxon>
        <taxon>Hyphomonas</taxon>
    </lineage>
</organism>
<keyword evidence="3" id="KW-0804">Transcription</keyword>
<dbReference type="InterPro" id="IPR039418">
    <property type="entry name" value="LexA-like"/>
</dbReference>
<sequence length="205" mass="21983">MQHRDIWRGIDQLAAHHGLSASGLARRAGLDATAFNPSKREGADGRPRWPSTESLARVLEAVGSGFDDFAALVEGRRGGLAPLIGFAQAGQDGFFDDAGFPVGGSWEEVRFPGLGDEPVYALQISGDSMEPAYRAGDRIIVAPGAEVKPGDRVVAKTTGGEVMAKVLARRNTRSVELASLNPDYPVRSFKPNEIAWIARILWASQ</sequence>
<reference evidence="5 6" key="1">
    <citation type="journal article" date="2014" name="Antonie Van Leeuwenhoek">
        <title>Hyphomonas beringensis sp. nov. and Hyphomonas chukchiensis sp. nov., isolated from surface seawater of the Bering Sea and Chukchi Sea.</title>
        <authorList>
            <person name="Li C."/>
            <person name="Lai Q."/>
            <person name="Li G."/>
            <person name="Dong C."/>
            <person name="Wang J."/>
            <person name="Liao Y."/>
            <person name="Shao Z."/>
        </authorList>
    </citation>
    <scope>NUCLEOTIDE SEQUENCE [LARGE SCALE GENOMIC DNA]</scope>
    <source>
        <strain evidence="5 6">MHS-2</strain>
    </source>
</reference>
<evidence type="ECO:0000256" key="2">
    <source>
        <dbReference type="ARBA" id="ARBA00023125"/>
    </source>
</evidence>
<dbReference type="Pfam" id="PF00717">
    <property type="entry name" value="Peptidase_S24"/>
    <property type="match status" value="1"/>
</dbReference>
<dbReference type="Proteomes" id="UP000025171">
    <property type="component" value="Unassembled WGS sequence"/>
</dbReference>
<dbReference type="SUPFAM" id="SSF51306">
    <property type="entry name" value="LexA/Signal peptidase"/>
    <property type="match status" value="1"/>
</dbReference>
<protein>
    <submittedName>
        <fullName evidence="5">S24 family peptidase</fullName>
    </submittedName>
</protein>
<keyword evidence="6" id="KW-1185">Reference proteome</keyword>
<feature type="domain" description="Peptidase S24/S26A/S26B/S26C" evidence="4">
    <location>
        <begin position="82"/>
        <end position="200"/>
    </location>
</feature>
<keyword evidence="2" id="KW-0238">DNA-binding</keyword>
<dbReference type="PANTHER" id="PTHR40661">
    <property type="match status" value="1"/>
</dbReference>
<name>A0A059FJQ8_9PROT</name>
<evidence type="ECO:0000313" key="6">
    <source>
        <dbReference type="Proteomes" id="UP000025171"/>
    </source>
</evidence>
<proteinExistence type="predicted"/>
<comment type="caution">
    <text evidence="5">The sequence shown here is derived from an EMBL/GenBank/DDBJ whole genome shotgun (WGS) entry which is preliminary data.</text>
</comment>
<dbReference type="OrthoDB" id="9792157at2"/>
<dbReference type="InterPro" id="IPR036286">
    <property type="entry name" value="LexA/Signal_pep-like_sf"/>
</dbReference>
<accession>A0A059FJQ8</accession>
<dbReference type="CDD" id="cd06529">
    <property type="entry name" value="S24_LexA-like"/>
    <property type="match status" value="1"/>
</dbReference>
<dbReference type="InterPro" id="IPR015927">
    <property type="entry name" value="Peptidase_S24_S26A/B/C"/>
</dbReference>
<dbReference type="RefSeq" id="WP_035617417.1">
    <property type="nucleotide sequence ID" value="NZ_ARYK01000006.1"/>
</dbReference>
<evidence type="ECO:0000313" key="5">
    <source>
        <dbReference type="EMBL" id="KCZ90713.1"/>
    </source>
</evidence>
<dbReference type="PATRIC" id="fig|1280950.3.peg.2547"/>
<dbReference type="eggNOG" id="COG2932">
    <property type="taxonomic scope" value="Bacteria"/>
</dbReference>
<evidence type="ECO:0000256" key="1">
    <source>
        <dbReference type="ARBA" id="ARBA00023015"/>
    </source>
</evidence>
<evidence type="ECO:0000259" key="4">
    <source>
        <dbReference type="Pfam" id="PF00717"/>
    </source>
</evidence>
<dbReference type="GO" id="GO:0003677">
    <property type="term" value="F:DNA binding"/>
    <property type="evidence" value="ECO:0007669"/>
    <property type="project" value="UniProtKB-KW"/>
</dbReference>
<gene>
    <name evidence="5" type="ORF">HJO_12716</name>
</gene>
<dbReference type="AlphaFoldDB" id="A0A059FJQ8"/>
<dbReference type="EMBL" id="ARYK01000006">
    <property type="protein sequence ID" value="KCZ90713.1"/>
    <property type="molecule type" value="Genomic_DNA"/>
</dbReference>
<dbReference type="PANTHER" id="PTHR40661:SF3">
    <property type="entry name" value="FELS-1 PROPHAGE TRANSCRIPTIONAL REGULATOR"/>
    <property type="match status" value="1"/>
</dbReference>
<dbReference type="Gene3D" id="2.10.109.10">
    <property type="entry name" value="Umud Fragment, subunit A"/>
    <property type="match status" value="1"/>
</dbReference>
<dbReference type="STRING" id="1280950.HJO_12716"/>
<evidence type="ECO:0000256" key="3">
    <source>
        <dbReference type="ARBA" id="ARBA00023163"/>
    </source>
</evidence>
<keyword evidence="1" id="KW-0805">Transcription regulation</keyword>